<accession>A0A0A8Z8S0</accession>
<evidence type="ECO:0000313" key="1">
    <source>
        <dbReference type="EMBL" id="JAD33095.1"/>
    </source>
</evidence>
<reference evidence="1" key="2">
    <citation type="journal article" date="2015" name="Data Brief">
        <title>Shoot transcriptome of the giant reed, Arundo donax.</title>
        <authorList>
            <person name="Barrero R.A."/>
            <person name="Guerrero F.D."/>
            <person name="Moolhuijzen P."/>
            <person name="Goolsby J.A."/>
            <person name="Tidwell J."/>
            <person name="Bellgard S.E."/>
            <person name="Bellgard M.I."/>
        </authorList>
    </citation>
    <scope>NUCLEOTIDE SEQUENCE</scope>
    <source>
        <tissue evidence="1">Shoot tissue taken approximately 20 cm above the soil surface</tissue>
    </source>
</reference>
<reference evidence="1" key="1">
    <citation type="submission" date="2014-09" db="EMBL/GenBank/DDBJ databases">
        <authorList>
            <person name="Magalhaes I.L.F."/>
            <person name="Oliveira U."/>
            <person name="Santos F.R."/>
            <person name="Vidigal T.H.D.A."/>
            <person name="Brescovit A.D."/>
            <person name="Santos A.J."/>
        </authorList>
    </citation>
    <scope>NUCLEOTIDE SEQUENCE</scope>
    <source>
        <tissue evidence="1">Shoot tissue taken approximately 20 cm above the soil surface</tissue>
    </source>
</reference>
<proteinExistence type="predicted"/>
<dbReference type="AlphaFoldDB" id="A0A0A8Z8S0"/>
<name>A0A0A8Z8S0_ARUDO</name>
<dbReference type="EMBL" id="GBRH01264800">
    <property type="protein sequence ID" value="JAD33095.1"/>
    <property type="molecule type" value="Transcribed_RNA"/>
</dbReference>
<protein>
    <submittedName>
        <fullName evidence="1">Uncharacterized protein</fullName>
    </submittedName>
</protein>
<organism evidence="1">
    <name type="scientific">Arundo donax</name>
    <name type="common">Giant reed</name>
    <name type="synonym">Donax arundinaceus</name>
    <dbReference type="NCBI Taxonomy" id="35708"/>
    <lineage>
        <taxon>Eukaryota</taxon>
        <taxon>Viridiplantae</taxon>
        <taxon>Streptophyta</taxon>
        <taxon>Embryophyta</taxon>
        <taxon>Tracheophyta</taxon>
        <taxon>Spermatophyta</taxon>
        <taxon>Magnoliopsida</taxon>
        <taxon>Liliopsida</taxon>
        <taxon>Poales</taxon>
        <taxon>Poaceae</taxon>
        <taxon>PACMAD clade</taxon>
        <taxon>Arundinoideae</taxon>
        <taxon>Arundineae</taxon>
        <taxon>Arundo</taxon>
    </lineage>
</organism>
<sequence length="38" mass="4258">MEMEMIIAYPWSNRNTIAFICSNASSIDAEKLGNCFGE</sequence>